<accession>A0A8H3DJR4</accession>
<organism evidence="1 2">
    <name type="scientific">Rhizoctonia solani</name>
    <dbReference type="NCBI Taxonomy" id="456999"/>
    <lineage>
        <taxon>Eukaryota</taxon>
        <taxon>Fungi</taxon>
        <taxon>Dikarya</taxon>
        <taxon>Basidiomycota</taxon>
        <taxon>Agaricomycotina</taxon>
        <taxon>Agaricomycetes</taxon>
        <taxon>Cantharellales</taxon>
        <taxon>Ceratobasidiaceae</taxon>
        <taxon>Rhizoctonia</taxon>
    </lineage>
</organism>
<gene>
    <name evidence="1" type="ORF">RDB_LOCUS136671</name>
</gene>
<feature type="non-terminal residue" evidence="1">
    <location>
        <position position="1"/>
    </location>
</feature>
<evidence type="ECO:0008006" key="3">
    <source>
        <dbReference type="Google" id="ProtNLM"/>
    </source>
</evidence>
<evidence type="ECO:0000313" key="1">
    <source>
        <dbReference type="EMBL" id="CAE6534047.1"/>
    </source>
</evidence>
<evidence type="ECO:0000313" key="2">
    <source>
        <dbReference type="Proteomes" id="UP000663850"/>
    </source>
</evidence>
<dbReference type="Proteomes" id="UP000663850">
    <property type="component" value="Unassembled WGS sequence"/>
</dbReference>
<dbReference type="AlphaFoldDB" id="A0A8H3DJR4"/>
<dbReference type="Gene3D" id="3.30.160.60">
    <property type="entry name" value="Classic Zinc Finger"/>
    <property type="match status" value="1"/>
</dbReference>
<proteinExistence type="predicted"/>
<comment type="caution">
    <text evidence="1">The sequence shown here is derived from an EMBL/GenBank/DDBJ whole genome shotgun (WGS) entry which is preliminary data.</text>
</comment>
<sequence length="154" mass="17158">MDLTLMTALGPTSTFHGANPHVEMSSTSYANISSANTTIPETYQSASSAAQPAQSSETRLMSVPLGLNTRRLINEFVKRYTSELPKSIPGVRCSLCHGFDTRKLWETKPSNLIRHIMAHNGVKWFQCPRFDCPCGAPQFTTKDQGKKHLEKYHS</sequence>
<name>A0A8H3DJR4_9AGAM</name>
<reference evidence="1" key="1">
    <citation type="submission" date="2021-01" db="EMBL/GenBank/DDBJ databases">
        <authorList>
            <person name="Kaushik A."/>
        </authorList>
    </citation>
    <scope>NUCLEOTIDE SEQUENCE</scope>
    <source>
        <strain evidence="1">Type strain: AG8-Rh-89/</strain>
    </source>
</reference>
<dbReference type="EMBL" id="CAJMWZ010007190">
    <property type="protein sequence ID" value="CAE6534047.1"/>
    <property type="molecule type" value="Genomic_DNA"/>
</dbReference>
<protein>
    <recommendedName>
        <fullName evidence="3">C2H2-type domain-containing protein</fullName>
    </recommendedName>
</protein>